<feature type="transmembrane region" description="Helical" evidence="2">
    <location>
        <begin position="295"/>
        <end position="315"/>
    </location>
</feature>
<accession>A0A1V6P3N7</accession>
<feature type="compositionally biased region" description="Basic and acidic residues" evidence="1">
    <location>
        <begin position="387"/>
        <end position="409"/>
    </location>
</feature>
<evidence type="ECO:0000313" key="3">
    <source>
        <dbReference type="EMBL" id="OQD71568.1"/>
    </source>
</evidence>
<keyword evidence="4" id="KW-1185">Reference proteome</keyword>
<feature type="transmembrane region" description="Helical" evidence="2">
    <location>
        <begin position="168"/>
        <end position="187"/>
    </location>
</feature>
<feature type="region of interest" description="Disordered" evidence="1">
    <location>
        <begin position="385"/>
        <end position="494"/>
    </location>
</feature>
<protein>
    <submittedName>
        <fullName evidence="3">Uncharacterized protein</fullName>
    </submittedName>
</protein>
<dbReference type="EMBL" id="MDYM01000001">
    <property type="protein sequence ID" value="OQD71568.1"/>
    <property type="molecule type" value="Genomic_DNA"/>
</dbReference>
<keyword evidence="2" id="KW-0472">Membrane</keyword>
<feature type="transmembrane region" description="Helical" evidence="2">
    <location>
        <begin position="540"/>
        <end position="561"/>
    </location>
</feature>
<feature type="compositionally biased region" description="Polar residues" evidence="1">
    <location>
        <begin position="442"/>
        <end position="451"/>
    </location>
</feature>
<feature type="compositionally biased region" description="Low complexity" evidence="1">
    <location>
        <begin position="410"/>
        <end position="428"/>
    </location>
</feature>
<keyword evidence="2" id="KW-1133">Transmembrane helix</keyword>
<feature type="transmembrane region" description="Helical" evidence="2">
    <location>
        <begin position="321"/>
        <end position="340"/>
    </location>
</feature>
<gene>
    <name evidence="3" type="ORF">PENPOL_c001G09062</name>
</gene>
<dbReference type="STRING" id="60169.A0A1V6P3N7"/>
<reference evidence="4" key="1">
    <citation type="journal article" date="2017" name="Nat. Microbiol.">
        <title>Global analysis of biosynthetic gene clusters reveals vast potential of secondary metabolite production in Penicillium species.</title>
        <authorList>
            <person name="Nielsen J.C."/>
            <person name="Grijseels S."/>
            <person name="Prigent S."/>
            <person name="Ji B."/>
            <person name="Dainat J."/>
            <person name="Nielsen K.F."/>
            <person name="Frisvad J.C."/>
            <person name="Workman M."/>
            <person name="Nielsen J."/>
        </authorList>
    </citation>
    <scope>NUCLEOTIDE SEQUENCE [LARGE SCALE GENOMIC DNA]</scope>
    <source>
        <strain evidence="4">IBT 4502</strain>
    </source>
</reference>
<feature type="compositionally biased region" description="Basic and acidic residues" evidence="1">
    <location>
        <begin position="429"/>
        <end position="441"/>
    </location>
</feature>
<comment type="caution">
    <text evidence="3">The sequence shown here is derived from an EMBL/GenBank/DDBJ whole genome shotgun (WGS) entry which is preliminary data.</text>
</comment>
<proteinExistence type="predicted"/>
<feature type="transmembrane region" description="Helical" evidence="2">
    <location>
        <begin position="20"/>
        <end position="47"/>
    </location>
</feature>
<dbReference type="OrthoDB" id="5427664at2759"/>
<feature type="transmembrane region" description="Helical" evidence="2">
    <location>
        <begin position="594"/>
        <end position="616"/>
    </location>
</feature>
<dbReference type="InterPro" id="IPR053018">
    <property type="entry name" value="Elsinochrome_Biosynth-Asso"/>
</dbReference>
<dbReference type="Proteomes" id="UP000191408">
    <property type="component" value="Unassembled WGS sequence"/>
</dbReference>
<keyword evidence="2" id="KW-0812">Transmembrane</keyword>
<sequence>MSCNFSCSAPTPAFSENSDITGIGIIINNIVTAGFAVVVILLHYVAIYDTTHDPFQKDGQTPATPFRPNPIDESILNNLRLLLRRVPFVKNGSKKFADFLLKCIRALSDIQIVTGFSILVSGFLQLRCGLSTYHWQVVVHLGWLSCLTQLSCLTLLRNHLHDHPTERVLRLLAVGTLVILLIVGLSFTGNYHWAFDADNDDHPTLSDPAICHMRPHPGINSAFLSMPYLMILMIFGFASRVINLYDTLSVGVGRARTFLARPIRRLVHIVYDWSDLNDWGNLSNRSGSSGSPRSLKLMLCYLPLLSVYFTCLVLVDVWDSAVTQVGWFILAFACGIVRLIRTIYRPEQIGLEASLTGFNDWSFGQVASVVFLAAPLITVIEYIQEEGEPRGQDETPPKDETGTQDEIRVQDQTPIQDQTPTQDQTRVQDQTRPDDETRAQNDEQPLSNGQTVHLPELPSTRAEDETHVQNDEQPLSDGQPPLEPRSISDPTTVDLNNPDNDWVSHLKISELIGVHITRFGFAVILWAAEGDPFTNTNAMFLDNFLFAGLWMFVLILCSLMTETAFADKRPGLTLCLEQGVKLYSVAFISLSLPIWAKVLYCLLPLPIIGVLAYRFWC</sequence>
<organism evidence="3 4">
    <name type="scientific">Penicillium polonicum</name>
    <dbReference type="NCBI Taxonomy" id="60169"/>
    <lineage>
        <taxon>Eukaryota</taxon>
        <taxon>Fungi</taxon>
        <taxon>Dikarya</taxon>
        <taxon>Ascomycota</taxon>
        <taxon>Pezizomycotina</taxon>
        <taxon>Eurotiomycetes</taxon>
        <taxon>Eurotiomycetidae</taxon>
        <taxon>Eurotiales</taxon>
        <taxon>Aspergillaceae</taxon>
        <taxon>Penicillium</taxon>
    </lineage>
</organism>
<dbReference type="PANTHER" id="PTHR37577:SF1">
    <property type="entry name" value="INTEGRAL MEMBRANE PROTEIN"/>
    <property type="match status" value="1"/>
</dbReference>
<evidence type="ECO:0000313" key="4">
    <source>
        <dbReference type="Proteomes" id="UP000191408"/>
    </source>
</evidence>
<name>A0A1V6P3N7_PENPO</name>
<feature type="compositionally biased region" description="Basic and acidic residues" evidence="1">
    <location>
        <begin position="461"/>
        <end position="470"/>
    </location>
</feature>
<evidence type="ECO:0000256" key="2">
    <source>
        <dbReference type="SAM" id="Phobius"/>
    </source>
</evidence>
<feature type="transmembrane region" description="Helical" evidence="2">
    <location>
        <begin position="222"/>
        <end position="242"/>
    </location>
</feature>
<dbReference type="PANTHER" id="PTHR37577">
    <property type="entry name" value="INTEGRAL MEMBRANE PROTEIN"/>
    <property type="match status" value="1"/>
</dbReference>
<evidence type="ECO:0000256" key="1">
    <source>
        <dbReference type="SAM" id="MobiDB-lite"/>
    </source>
</evidence>
<dbReference type="AlphaFoldDB" id="A0A1V6P3N7"/>